<keyword evidence="3" id="KW-0067">ATP-binding</keyword>
<keyword evidence="4" id="KW-1185">Reference proteome</keyword>
<keyword evidence="2" id="KW-0547">Nucleotide-binding</keyword>
<evidence type="ECO:0000256" key="2">
    <source>
        <dbReference type="ARBA" id="ARBA00022741"/>
    </source>
</evidence>
<dbReference type="GO" id="GO:0140662">
    <property type="term" value="F:ATP-dependent protein folding chaperone"/>
    <property type="evidence" value="ECO:0007669"/>
    <property type="project" value="InterPro"/>
</dbReference>
<dbReference type="PANTHER" id="PTHR14187:SF5">
    <property type="entry name" value="HEAT SHOCK 70 KDA PROTEIN 12A"/>
    <property type="match status" value="1"/>
</dbReference>
<dbReference type="GO" id="GO:0005524">
    <property type="term" value="F:ATP binding"/>
    <property type="evidence" value="ECO:0007669"/>
    <property type="project" value="UniProtKB-KW"/>
</dbReference>
<evidence type="ECO:0000256" key="1">
    <source>
        <dbReference type="ARBA" id="ARBA00007381"/>
    </source>
</evidence>
<evidence type="ECO:0000256" key="3">
    <source>
        <dbReference type="ARBA" id="ARBA00022840"/>
    </source>
</evidence>
<dbReference type="AlphaFoldDB" id="A0A8B8DCM3"/>
<dbReference type="InterPro" id="IPR043129">
    <property type="entry name" value="ATPase_NBD"/>
</dbReference>
<gene>
    <name evidence="5" type="primary">LOC111125911</name>
</gene>
<dbReference type="RefSeq" id="XP_022325857.1">
    <property type="nucleotide sequence ID" value="XM_022470149.1"/>
</dbReference>
<evidence type="ECO:0000313" key="4">
    <source>
        <dbReference type="Proteomes" id="UP000694844"/>
    </source>
</evidence>
<organism evidence="4 5">
    <name type="scientific">Crassostrea virginica</name>
    <name type="common">Eastern oyster</name>
    <dbReference type="NCBI Taxonomy" id="6565"/>
    <lineage>
        <taxon>Eukaryota</taxon>
        <taxon>Metazoa</taxon>
        <taxon>Spiralia</taxon>
        <taxon>Lophotrochozoa</taxon>
        <taxon>Mollusca</taxon>
        <taxon>Bivalvia</taxon>
        <taxon>Autobranchia</taxon>
        <taxon>Pteriomorphia</taxon>
        <taxon>Ostreida</taxon>
        <taxon>Ostreoidea</taxon>
        <taxon>Ostreidae</taxon>
        <taxon>Crassostrea</taxon>
    </lineage>
</organism>
<sequence length="841" mass="95559">MASGIEEIVPSSGMEDNISKMSIKDPTRDSKVVIAAIDFGTTYSGYAYAFRDNLNKRNTSDETTMVLSNHWQSGSDARLVSNKTPTCLLLTPAGKFDSFGFPAEIKYNNLVNDDEHRGWRFFKRFKMVLLHEKNLNKDMLIADDQNQCVEALTVFAHSIRFIKNDLQKQLTKTGYDIDDVEIQWVITIPAIWNPRSKQFMRVAAHKAGIKDEQLEFALEPEAAAVYVKETKVTKQRVSVDQHDLVPFPSGTQFMVLDLGGRSDRLVIAAIDFGTTYSGYAYTLKHELEKPRSAEEMCQVLTHNWQSGSSAGLISHKTPTSLLLKKDGTFHSFGYKAEKKYTELAGKNEHKGWKFFRKFKMMLHKNEVLTKNTTLTDDQGHSFLALDVFVQSIRYLKEELLKDLDREIVDPVDDIQWVLTIPAIWNPESKKFMRVAAEEAGIQEQQLEFALEPEAASVYVKEMHVSTTGDDKELVPYESGTKYMVIDLGGGTIDIVVKEVREDRTLRELHHAFGNGLGGESVNTRFLKYFSQVLGSDFIDELKTNNEYKSSWLDFETEIEQKKRELDYDDAGRLKLNSSGTFLELFEKMKGLSLKEHCSSITHISCKRDKLYIHKDVIEQLFRPSVESIVHFLEDIMGEEYSINISDVILVGGFSQCQMISDAVKNACRGLKVVVPDDADLAVLKGAVIYRHWPEVIYSRRAVFSIGARFLRAWLDGDDIEKQFKNARGERMCKDFFSKFVSKNQEFETNDNATLVVYPLEKNTKVVPVMLFKSEEESPRYTTDPSCTAFGKSFNVEMSDLKGGLNREVHVTLTMGSTEIKVKGQQMPDGAVNEIQLDLLKD</sequence>
<dbReference type="OrthoDB" id="2963168at2759"/>
<evidence type="ECO:0000313" key="5">
    <source>
        <dbReference type="RefSeq" id="XP_022325857.1"/>
    </source>
</evidence>
<dbReference type="Gene3D" id="3.30.420.40">
    <property type="match status" value="3"/>
</dbReference>
<dbReference type="InterPro" id="IPR013126">
    <property type="entry name" value="Hsp_70_fam"/>
</dbReference>
<comment type="similarity">
    <text evidence="1">Belongs to the heat shock protein 70 family.</text>
</comment>
<dbReference type="CDD" id="cd10229">
    <property type="entry name" value="ASKHA_NBD_HSP70_HSPA12"/>
    <property type="match status" value="1"/>
</dbReference>
<protein>
    <submittedName>
        <fullName evidence="5">Heat shock 70 kDa protein 12A-like isoform X2</fullName>
    </submittedName>
</protein>
<dbReference type="PANTHER" id="PTHR14187">
    <property type="entry name" value="ALPHA KINASE/ELONGATION FACTOR 2 KINASE"/>
    <property type="match status" value="1"/>
</dbReference>
<dbReference type="GeneID" id="111125911"/>
<name>A0A8B8DCM3_CRAVI</name>
<proteinExistence type="inferred from homology"/>
<reference evidence="5" key="1">
    <citation type="submission" date="2025-08" db="UniProtKB">
        <authorList>
            <consortium name="RefSeq"/>
        </authorList>
    </citation>
    <scope>IDENTIFICATION</scope>
    <source>
        <tissue evidence="5">Whole sample</tissue>
    </source>
</reference>
<dbReference type="Proteomes" id="UP000694844">
    <property type="component" value="Chromosome 3"/>
</dbReference>
<dbReference type="SUPFAM" id="SSF53067">
    <property type="entry name" value="Actin-like ATPase domain"/>
    <property type="match status" value="3"/>
</dbReference>
<dbReference type="Pfam" id="PF00012">
    <property type="entry name" value="HSP70"/>
    <property type="match status" value="1"/>
</dbReference>
<accession>A0A8B8DCM3</accession>